<proteinExistence type="predicted"/>
<dbReference type="Gene3D" id="1.20.5.300">
    <property type="match status" value="1"/>
</dbReference>
<dbReference type="EMBL" id="JACXAI010000002">
    <property type="protein sequence ID" value="MBD1379084.1"/>
    <property type="molecule type" value="Genomic_DNA"/>
</dbReference>
<organism evidence="2 3">
    <name type="scientific">Metabacillus arenae</name>
    <dbReference type="NCBI Taxonomy" id="2771434"/>
    <lineage>
        <taxon>Bacteria</taxon>
        <taxon>Bacillati</taxon>
        <taxon>Bacillota</taxon>
        <taxon>Bacilli</taxon>
        <taxon>Bacillales</taxon>
        <taxon>Bacillaceae</taxon>
        <taxon>Metabacillus</taxon>
    </lineage>
</organism>
<evidence type="ECO:0000313" key="2">
    <source>
        <dbReference type="EMBL" id="MBD1379084.1"/>
    </source>
</evidence>
<accession>A0A926RZI3</accession>
<evidence type="ECO:0000313" key="3">
    <source>
        <dbReference type="Proteomes" id="UP000626844"/>
    </source>
</evidence>
<dbReference type="Proteomes" id="UP000626844">
    <property type="component" value="Unassembled WGS sequence"/>
</dbReference>
<name>A0A926RZI3_9BACI</name>
<sequence length="112" mass="13044">MIKKQHRVTTGIIAALLISNGVIAWQYNQETDSLHKKLESKTEQYEKLQINYTNKIELLERKETEIKSQTGKINQLKDENESLNETVTKQKEDISKLKEQLEQARDRESSSP</sequence>
<feature type="compositionally biased region" description="Basic and acidic residues" evidence="1">
    <location>
        <begin position="88"/>
        <end position="112"/>
    </location>
</feature>
<evidence type="ECO:0000256" key="1">
    <source>
        <dbReference type="SAM" id="MobiDB-lite"/>
    </source>
</evidence>
<keyword evidence="3" id="KW-1185">Reference proteome</keyword>
<protein>
    <submittedName>
        <fullName evidence="2">Uncharacterized protein</fullName>
    </submittedName>
</protein>
<comment type="caution">
    <text evidence="2">The sequence shown here is derived from an EMBL/GenBank/DDBJ whole genome shotgun (WGS) entry which is preliminary data.</text>
</comment>
<feature type="region of interest" description="Disordered" evidence="1">
    <location>
        <begin position="67"/>
        <end position="112"/>
    </location>
</feature>
<gene>
    <name evidence="2" type="ORF">IC621_02470</name>
</gene>
<dbReference type="AlphaFoldDB" id="A0A926RZI3"/>
<reference evidence="2" key="1">
    <citation type="submission" date="2020-09" db="EMBL/GenBank/DDBJ databases">
        <title>A novel bacterium of genus Bacillus, isolated from South China Sea.</title>
        <authorList>
            <person name="Huang H."/>
            <person name="Mo K."/>
            <person name="Hu Y."/>
        </authorList>
    </citation>
    <scope>NUCLEOTIDE SEQUENCE</scope>
    <source>
        <strain evidence="2">IB182487</strain>
    </source>
</reference>
<dbReference type="RefSeq" id="WP_191155385.1">
    <property type="nucleotide sequence ID" value="NZ_JACXAI010000002.1"/>
</dbReference>